<protein>
    <submittedName>
        <fullName evidence="3">Uncharacterized protein</fullName>
    </submittedName>
</protein>
<sequence length="178" mass="18991">MTEITLAAKIPGSRTEFATFLYADIGTEKNGSVLTVLSAMARMNLDPWREAATLAELPAKKAVKRLTDLIASLPENASPAAEQEATAERLVKLLPRQGLLDTLPASQGHTNIPPYLQGVAEMWSSKAPVYILILLIALTLAAGWFVADTPASIQVRPTASETAAKPTLPAATSKDQKQ</sequence>
<comment type="caution">
    <text evidence="3">The sequence shown here is derived from an EMBL/GenBank/DDBJ whole genome shotgun (WGS) entry which is preliminary data.</text>
</comment>
<evidence type="ECO:0000313" key="4">
    <source>
        <dbReference type="Proteomes" id="UP000570514"/>
    </source>
</evidence>
<dbReference type="RefSeq" id="WP_167079829.1">
    <property type="nucleotide sequence ID" value="NZ_BAAADC010000001.1"/>
</dbReference>
<organism evidence="3 4">
    <name type="scientific">Rhizomicrobium palustre</name>
    <dbReference type="NCBI Taxonomy" id="189966"/>
    <lineage>
        <taxon>Bacteria</taxon>
        <taxon>Pseudomonadati</taxon>
        <taxon>Pseudomonadota</taxon>
        <taxon>Alphaproteobacteria</taxon>
        <taxon>Micropepsales</taxon>
        <taxon>Micropepsaceae</taxon>
        <taxon>Rhizomicrobium</taxon>
    </lineage>
</organism>
<evidence type="ECO:0000256" key="2">
    <source>
        <dbReference type="SAM" id="Phobius"/>
    </source>
</evidence>
<accession>A0A846MUW0</accession>
<keyword evidence="4" id="KW-1185">Reference proteome</keyword>
<feature type="region of interest" description="Disordered" evidence="1">
    <location>
        <begin position="158"/>
        <end position="178"/>
    </location>
</feature>
<dbReference type="AlphaFoldDB" id="A0A846MUW0"/>
<dbReference type="Proteomes" id="UP000570514">
    <property type="component" value="Unassembled WGS sequence"/>
</dbReference>
<gene>
    <name evidence="3" type="ORF">FHS83_000115</name>
</gene>
<keyword evidence="2" id="KW-0812">Transmembrane</keyword>
<reference evidence="3 4" key="1">
    <citation type="submission" date="2020-03" db="EMBL/GenBank/DDBJ databases">
        <title>Genomic Encyclopedia of Type Strains, Phase IV (KMG-IV): sequencing the most valuable type-strain genomes for metagenomic binning, comparative biology and taxonomic classification.</title>
        <authorList>
            <person name="Goeker M."/>
        </authorList>
    </citation>
    <scope>NUCLEOTIDE SEQUENCE [LARGE SCALE GENOMIC DNA]</scope>
    <source>
        <strain evidence="3 4">DSM 19867</strain>
    </source>
</reference>
<feature type="transmembrane region" description="Helical" evidence="2">
    <location>
        <begin position="129"/>
        <end position="147"/>
    </location>
</feature>
<proteinExistence type="predicted"/>
<keyword evidence="2" id="KW-1133">Transmembrane helix</keyword>
<dbReference type="EMBL" id="JAASRM010000001">
    <property type="protein sequence ID" value="NIK86797.1"/>
    <property type="molecule type" value="Genomic_DNA"/>
</dbReference>
<evidence type="ECO:0000256" key="1">
    <source>
        <dbReference type="SAM" id="MobiDB-lite"/>
    </source>
</evidence>
<evidence type="ECO:0000313" key="3">
    <source>
        <dbReference type="EMBL" id="NIK86797.1"/>
    </source>
</evidence>
<name>A0A846MUW0_9PROT</name>
<keyword evidence="2" id="KW-0472">Membrane</keyword>